<feature type="signal peptide" evidence="2">
    <location>
        <begin position="1"/>
        <end position="24"/>
    </location>
</feature>
<dbReference type="InterPro" id="IPR027385">
    <property type="entry name" value="Beta-barrel_OMP"/>
</dbReference>
<evidence type="ECO:0000256" key="2">
    <source>
        <dbReference type="SAM" id="SignalP"/>
    </source>
</evidence>
<gene>
    <name evidence="4" type="ORF">ACERLL_10680</name>
</gene>
<accession>A0ABV4TVD3</accession>
<protein>
    <submittedName>
        <fullName evidence="4">Outer membrane beta-barrel protein</fullName>
    </submittedName>
</protein>
<name>A0ABV4TVD3_9GAMM</name>
<keyword evidence="5" id="KW-1185">Reference proteome</keyword>
<dbReference type="EMBL" id="JBGUAW010000007">
    <property type="protein sequence ID" value="MFA9461290.1"/>
    <property type="molecule type" value="Genomic_DNA"/>
</dbReference>
<dbReference type="Gene3D" id="2.40.160.20">
    <property type="match status" value="1"/>
</dbReference>
<keyword evidence="1 2" id="KW-0732">Signal</keyword>
<organism evidence="4 5">
    <name type="scientific">Thiohalorhabdus methylotrophus</name>
    <dbReference type="NCBI Taxonomy" id="3242694"/>
    <lineage>
        <taxon>Bacteria</taxon>
        <taxon>Pseudomonadati</taxon>
        <taxon>Pseudomonadota</taxon>
        <taxon>Gammaproteobacteria</taxon>
        <taxon>Thiohalorhabdales</taxon>
        <taxon>Thiohalorhabdaceae</taxon>
        <taxon>Thiohalorhabdus</taxon>
    </lineage>
</organism>
<sequence length="172" mass="18134">MIRRTLGAGVLITGLAVGSPAAGAQNPGYLGAGLAVQSVPGFDDGVAMSLKAGVRMDRVSPGFGLEGELTHSLFEPERDGFRGGNGDVSFTTLGGYATYMVPLPDRRVSLKGRLGLLWEDINPEGDDGNSEIGLSWGLGGQYRFNSQVSGFVEYTRIEADLSHLTGGMLLHF</sequence>
<evidence type="ECO:0000256" key="1">
    <source>
        <dbReference type="ARBA" id="ARBA00022729"/>
    </source>
</evidence>
<evidence type="ECO:0000259" key="3">
    <source>
        <dbReference type="Pfam" id="PF13505"/>
    </source>
</evidence>
<dbReference type="SUPFAM" id="SSF56925">
    <property type="entry name" value="OMPA-like"/>
    <property type="match status" value="1"/>
</dbReference>
<dbReference type="Pfam" id="PF13505">
    <property type="entry name" value="OMP_b-brl"/>
    <property type="match status" value="1"/>
</dbReference>
<evidence type="ECO:0000313" key="5">
    <source>
        <dbReference type="Proteomes" id="UP001575181"/>
    </source>
</evidence>
<comment type="caution">
    <text evidence="4">The sequence shown here is derived from an EMBL/GenBank/DDBJ whole genome shotgun (WGS) entry which is preliminary data.</text>
</comment>
<reference evidence="4 5" key="1">
    <citation type="submission" date="2024-08" db="EMBL/GenBank/DDBJ databases">
        <title>Whole-genome sequencing of halo(alkali)philic microorganisms from hypersaline lakes.</title>
        <authorList>
            <person name="Sorokin D.Y."/>
            <person name="Merkel A.Y."/>
            <person name="Messina E."/>
            <person name="Yakimov M."/>
        </authorList>
    </citation>
    <scope>NUCLEOTIDE SEQUENCE [LARGE SCALE GENOMIC DNA]</scope>
    <source>
        <strain evidence="4 5">Cl-TMA</strain>
    </source>
</reference>
<feature type="domain" description="Outer membrane protein beta-barrel" evidence="3">
    <location>
        <begin position="11"/>
        <end position="159"/>
    </location>
</feature>
<proteinExistence type="predicted"/>
<feature type="chain" id="PRO_5045847679" evidence="2">
    <location>
        <begin position="25"/>
        <end position="172"/>
    </location>
</feature>
<dbReference type="Proteomes" id="UP001575181">
    <property type="component" value="Unassembled WGS sequence"/>
</dbReference>
<evidence type="ECO:0000313" key="4">
    <source>
        <dbReference type="EMBL" id="MFA9461290.1"/>
    </source>
</evidence>
<dbReference type="RefSeq" id="WP_373656078.1">
    <property type="nucleotide sequence ID" value="NZ_JBGUAW010000007.1"/>
</dbReference>
<dbReference type="InterPro" id="IPR011250">
    <property type="entry name" value="OMP/PagP_B-barrel"/>
</dbReference>